<evidence type="ECO:0000259" key="13">
    <source>
        <dbReference type="PROSITE" id="PS50880"/>
    </source>
</evidence>
<feature type="domain" description="Toprim" evidence="13">
    <location>
        <begin position="4"/>
        <end position="145"/>
    </location>
</feature>
<dbReference type="GO" id="GO:0003917">
    <property type="term" value="F:DNA topoisomerase type I (single strand cut, ATP-independent) activity"/>
    <property type="evidence" value="ECO:0007669"/>
    <property type="project" value="UniProtKB-EC"/>
</dbReference>
<feature type="domain" description="Topo IA-type catalytic" evidence="14">
    <location>
        <begin position="161"/>
        <end position="605"/>
    </location>
</feature>
<dbReference type="Pfam" id="PF13342">
    <property type="entry name" value="Toprim_Crpt"/>
    <property type="match status" value="1"/>
</dbReference>
<gene>
    <name evidence="15" type="ORF">LAC1533_1444</name>
</gene>
<dbReference type="InterPro" id="IPR025589">
    <property type="entry name" value="Toprim_C_rpt"/>
</dbReference>
<name>A0A1K1KPV2_9LACO</name>
<dbReference type="Gene3D" id="3.40.50.140">
    <property type="match status" value="1"/>
</dbReference>
<dbReference type="GO" id="GO:0006265">
    <property type="term" value="P:DNA topological change"/>
    <property type="evidence" value="ECO:0007669"/>
    <property type="project" value="InterPro"/>
</dbReference>
<keyword evidence="6" id="KW-0799">Topoisomerase</keyword>
<dbReference type="EC" id="5.6.2.1" evidence="3"/>
<dbReference type="NCBIfam" id="NF005829">
    <property type="entry name" value="PRK07726.1"/>
    <property type="match status" value="1"/>
</dbReference>
<dbReference type="InterPro" id="IPR034144">
    <property type="entry name" value="TOPRIM_TopoIII"/>
</dbReference>
<evidence type="ECO:0000256" key="3">
    <source>
        <dbReference type="ARBA" id="ARBA00012891"/>
    </source>
</evidence>
<keyword evidence="7" id="KW-0238">DNA-binding</keyword>
<dbReference type="PANTHER" id="PTHR11390">
    <property type="entry name" value="PROKARYOTIC DNA TOPOISOMERASE"/>
    <property type="match status" value="1"/>
</dbReference>
<comment type="similarity">
    <text evidence="2">Belongs to the type IA topoisomerase family.</text>
</comment>
<dbReference type="GO" id="GO:0006310">
    <property type="term" value="P:DNA recombination"/>
    <property type="evidence" value="ECO:0007669"/>
    <property type="project" value="TreeGrafter"/>
</dbReference>
<evidence type="ECO:0000313" key="15">
    <source>
        <dbReference type="EMBL" id="SFV40864.1"/>
    </source>
</evidence>
<evidence type="ECO:0000256" key="9">
    <source>
        <dbReference type="ARBA" id="ARBA00030003"/>
    </source>
</evidence>
<dbReference type="GO" id="GO:0043597">
    <property type="term" value="C:cytoplasmic replication fork"/>
    <property type="evidence" value="ECO:0007669"/>
    <property type="project" value="TreeGrafter"/>
</dbReference>
<dbReference type="EMBL" id="LT630287">
    <property type="protein sequence ID" value="SFV40864.1"/>
    <property type="molecule type" value="Genomic_DNA"/>
</dbReference>
<evidence type="ECO:0000256" key="7">
    <source>
        <dbReference type="ARBA" id="ARBA00023125"/>
    </source>
</evidence>
<dbReference type="SMART" id="SM00436">
    <property type="entry name" value="TOP1Bc"/>
    <property type="match status" value="1"/>
</dbReference>
<dbReference type="SMART" id="SM00493">
    <property type="entry name" value="TOPRIM"/>
    <property type="match status" value="1"/>
</dbReference>
<dbReference type="Proteomes" id="UP000190935">
    <property type="component" value="Chromosome I"/>
</dbReference>
<dbReference type="Gene3D" id="1.10.460.10">
    <property type="entry name" value="Topoisomerase I, domain 2"/>
    <property type="match status" value="1"/>
</dbReference>
<dbReference type="NCBIfam" id="TIGR01056">
    <property type="entry name" value="topB"/>
    <property type="match status" value="1"/>
</dbReference>
<dbReference type="CDD" id="cd03362">
    <property type="entry name" value="TOPRIM_TopoIA_TopoIII"/>
    <property type="match status" value="1"/>
</dbReference>
<sequence length="725" mass="81977">MSSNTVILAEKPSQARSYVEAFQKSTKKQGYFEVSDPVLPENTKITFGFGHLVELATPDKYDSKYKKWALSNLPIFPEKYKFIVGADKKKQFNIVKDLLNEADTIIIATDSDREGENIAWSIMTKAGVNLKSKTLKRLWINSLEQEAILNGFRNLKDGWNYYPAYKEAQTRQISDWLVGMNGSPLYTLLLQQAGAKGVYSIGRVQTPTLYMVYQRDLAIKDFKPEPYFEINAKISADTQDFEAKLDPYKRFKDEEQLNTFMDAKNVQKGQQDSLIKDVQKQQKKTSSPRLFSLSSLQSEINKRYHASASDTLKAVQSLYEAKLLTYPRTDCNYITDQEFSYLVKNLNQYLGLVSNQVSLKKTEPQARYVNGKKVQEHHAIVMTKTVPTIEKLNSLPKLEKQVYDIVLRTTLAMFADQYEYEETTILTQVGEALFKATGKVPTNQGWKLLFKADKSTNKDKEETILPAVEKGQAVKADLTTDKKLTKAPVPFTEGTLITAMKTAGKTLDDEEAQAILKDTEGIGTEATRANILDGLKKKKYLATQKNKIHVTEQGVTLCKAVELEPLLTSPEMTAKWEVALKQISQKKRTQENFLGQIKKFIQKLVAEIPEQMEKSETLTKQVASQKTAESEAKKETEIGICPICKQGKIVDKGKFYGCTNYTADQPCKFTLPKKWSDKTLPKTAVKALITNGKTSKIKGFKSKKTGKKFDASLKLENNRLSFNFN</sequence>
<dbReference type="PRINTS" id="PR00417">
    <property type="entry name" value="PRTPISMRASEI"/>
</dbReference>
<dbReference type="InterPro" id="IPR013825">
    <property type="entry name" value="Topo_IA_cen_sub2"/>
</dbReference>
<dbReference type="InterPro" id="IPR013824">
    <property type="entry name" value="Topo_IA_cen_sub1"/>
</dbReference>
<evidence type="ECO:0000256" key="4">
    <source>
        <dbReference type="ARBA" id="ARBA00022723"/>
    </source>
</evidence>
<comment type="catalytic activity">
    <reaction evidence="1">
        <text>ATP-independent breakage of single-stranded DNA, followed by passage and rejoining.</text>
        <dbReference type="EC" id="5.6.2.1"/>
    </reaction>
</comment>
<dbReference type="SUPFAM" id="SSF56712">
    <property type="entry name" value="Prokaryotic type I DNA topoisomerase"/>
    <property type="match status" value="1"/>
</dbReference>
<dbReference type="InterPro" id="IPR006171">
    <property type="entry name" value="TOPRIM_dom"/>
</dbReference>
<evidence type="ECO:0000259" key="14">
    <source>
        <dbReference type="PROSITE" id="PS52039"/>
    </source>
</evidence>
<dbReference type="InterPro" id="IPR005738">
    <property type="entry name" value="TopoIII"/>
</dbReference>
<dbReference type="InterPro" id="IPR003601">
    <property type="entry name" value="Topo_IA_2"/>
</dbReference>
<dbReference type="RefSeq" id="WP_079579249.1">
    <property type="nucleotide sequence ID" value="NZ_LT630287.1"/>
</dbReference>
<organism evidence="15 16">
    <name type="scientific">Ligilactobacillus acidipiscis</name>
    <dbReference type="NCBI Taxonomy" id="89059"/>
    <lineage>
        <taxon>Bacteria</taxon>
        <taxon>Bacillati</taxon>
        <taxon>Bacillota</taxon>
        <taxon>Bacilli</taxon>
        <taxon>Lactobacillales</taxon>
        <taxon>Lactobacillaceae</taxon>
        <taxon>Ligilactobacillus</taxon>
    </lineage>
</organism>
<evidence type="ECO:0000256" key="6">
    <source>
        <dbReference type="ARBA" id="ARBA00023029"/>
    </source>
</evidence>
<dbReference type="InterPro" id="IPR013497">
    <property type="entry name" value="Topo_IA_cen"/>
</dbReference>
<dbReference type="AlphaFoldDB" id="A0A1K1KPV2"/>
<accession>A0A1K1KPV2</accession>
<dbReference type="InterPro" id="IPR000380">
    <property type="entry name" value="Topo_IA"/>
</dbReference>
<evidence type="ECO:0000256" key="5">
    <source>
        <dbReference type="ARBA" id="ARBA00022842"/>
    </source>
</evidence>
<keyword evidence="5" id="KW-0460">Magnesium</keyword>
<evidence type="ECO:0000256" key="8">
    <source>
        <dbReference type="ARBA" id="ARBA00023235"/>
    </source>
</evidence>
<keyword evidence="8 15" id="KW-0413">Isomerase</keyword>
<reference evidence="16" key="1">
    <citation type="submission" date="2016-11" db="EMBL/GenBank/DDBJ databases">
        <authorList>
            <person name="Papadimitriou K."/>
        </authorList>
    </citation>
    <scope>NUCLEOTIDE SEQUENCE [LARGE SCALE GENOMIC DNA]</scope>
    <source>
        <strain evidence="16">ACA-DC 1533</strain>
    </source>
</reference>
<dbReference type="PANTHER" id="PTHR11390:SF21">
    <property type="entry name" value="DNA TOPOISOMERASE 3-ALPHA"/>
    <property type="match status" value="1"/>
</dbReference>
<dbReference type="PROSITE" id="PS00396">
    <property type="entry name" value="TOPO_IA_1"/>
    <property type="match status" value="1"/>
</dbReference>
<evidence type="ECO:0000256" key="11">
    <source>
        <dbReference type="ARBA" id="ARBA00032235"/>
    </source>
</evidence>
<dbReference type="Pfam" id="PF01131">
    <property type="entry name" value="Topoisom_bac"/>
    <property type="match status" value="1"/>
</dbReference>
<evidence type="ECO:0000256" key="2">
    <source>
        <dbReference type="ARBA" id="ARBA00009446"/>
    </source>
</evidence>
<evidence type="ECO:0000256" key="10">
    <source>
        <dbReference type="ARBA" id="ARBA00031985"/>
    </source>
</evidence>
<dbReference type="KEGG" id="laca:LAC1533_1444"/>
<keyword evidence="4" id="KW-0479">Metal-binding</keyword>
<dbReference type="Gene3D" id="1.10.290.10">
    <property type="entry name" value="Topoisomerase I, domain 4"/>
    <property type="match status" value="1"/>
</dbReference>
<evidence type="ECO:0000313" key="16">
    <source>
        <dbReference type="Proteomes" id="UP000190935"/>
    </source>
</evidence>
<dbReference type="GO" id="GO:0003677">
    <property type="term" value="F:DNA binding"/>
    <property type="evidence" value="ECO:0007669"/>
    <property type="project" value="UniProtKB-KW"/>
</dbReference>
<dbReference type="PROSITE" id="PS50880">
    <property type="entry name" value="TOPRIM"/>
    <property type="match status" value="1"/>
</dbReference>
<evidence type="ECO:0000256" key="1">
    <source>
        <dbReference type="ARBA" id="ARBA00000213"/>
    </source>
</evidence>
<dbReference type="Gene3D" id="2.70.20.10">
    <property type="entry name" value="Topoisomerase I, domain 3"/>
    <property type="match status" value="1"/>
</dbReference>
<proteinExistence type="inferred from homology"/>
<dbReference type="GO" id="GO:0006281">
    <property type="term" value="P:DNA repair"/>
    <property type="evidence" value="ECO:0007669"/>
    <property type="project" value="TreeGrafter"/>
</dbReference>
<dbReference type="CDD" id="cd00186">
    <property type="entry name" value="TOP1Ac"/>
    <property type="match status" value="1"/>
</dbReference>
<dbReference type="InterPro" id="IPR023406">
    <property type="entry name" value="Topo_IA_AS"/>
</dbReference>
<dbReference type="SMART" id="SM00437">
    <property type="entry name" value="TOP1Ac"/>
    <property type="match status" value="1"/>
</dbReference>
<dbReference type="InterPro" id="IPR023405">
    <property type="entry name" value="Topo_IA_core_domain"/>
</dbReference>
<dbReference type="Pfam" id="PF01751">
    <property type="entry name" value="Toprim"/>
    <property type="match status" value="1"/>
</dbReference>
<dbReference type="GeneID" id="95349537"/>
<evidence type="ECO:0000256" key="12">
    <source>
        <dbReference type="ARBA" id="ARBA00032877"/>
    </source>
</evidence>
<dbReference type="GO" id="GO:0046872">
    <property type="term" value="F:metal ion binding"/>
    <property type="evidence" value="ECO:0007669"/>
    <property type="project" value="UniProtKB-KW"/>
</dbReference>
<protein>
    <recommendedName>
        <fullName evidence="3">DNA topoisomerase</fullName>
        <ecNumber evidence="3">5.6.2.1</ecNumber>
    </recommendedName>
    <alternativeName>
        <fullName evidence="12">Omega-protein</fullName>
    </alternativeName>
    <alternativeName>
        <fullName evidence="11">Relaxing enzyme</fullName>
    </alternativeName>
    <alternativeName>
        <fullName evidence="9">Swivelase</fullName>
    </alternativeName>
    <alternativeName>
        <fullName evidence="10">Untwisting enzyme</fullName>
    </alternativeName>
</protein>
<dbReference type="InterPro" id="IPR003602">
    <property type="entry name" value="Topo_IA_DNA-bd_dom"/>
</dbReference>
<dbReference type="InterPro" id="IPR013826">
    <property type="entry name" value="Topo_IA_cen_sub3"/>
</dbReference>
<dbReference type="PROSITE" id="PS52039">
    <property type="entry name" value="TOPO_IA_2"/>
    <property type="match status" value="1"/>
</dbReference>